<feature type="domain" description="DUF294" evidence="2">
    <location>
        <begin position="210"/>
        <end position="341"/>
    </location>
</feature>
<proteinExistence type="predicted"/>
<protein>
    <submittedName>
        <fullName evidence="3">Putative nucleotidyltransferase substrate binding domain-containing protein</fullName>
    </submittedName>
</protein>
<dbReference type="GO" id="GO:0008773">
    <property type="term" value="F:[protein-PII] uridylyltransferase activity"/>
    <property type="evidence" value="ECO:0007669"/>
    <property type="project" value="InterPro"/>
</dbReference>
<dbReference type="RefSeq" id="WP_091700852.1">
    <property type="nucleotide sequence ID" value="NZ_FOJQ01000006.1"/>
</dbReference>
<organism evidence="3 4">
    <name type="scientific">Anoxybacillus pushchinoensis</name>
    <dbReference type="NCBI Taxonomy" id="150248"/>
    <lineage>
        <taxon>Bacteria</taxon>
        <taxon>Bacillati</taxon>
        <taxon>Bacillota</taxon>
        <taxon>Bacilli</taxon>
        <taxon>Bacillales</taxon>
        <taxon>Anoxybacillaceae</taxon>
        <taxon>Anoxybacillus</taxon>
    </lineage>
</organism>
<keyword evidence="4" id="KW-1185">Reference proteome</keyword>
<name>A0A1I0STJ9_9BACL</name>
<dbReference type="OrthoDB" id="9810963at2"/>
<gene>
    <name evidence="3" type="ORF">SAMN05216169_100669</name>
</gene>
<evidence type="ECO:0000259" key="1">
    <source>
        <dbReference type="Pfam" id="PF03445"/>
    </source>
</evidence>
<dbReference type="Proteomes" id="UP000198979">
    <property type="component" value="Unassembled WGS sequence"/>
</dbReference>
<dbReference type="InterPro" id="IPR018821">
    <property type="entry name" value="DUF294_put_nucleoTrafse_sb-bd"/>
</dbReference>
<dbReference type="CDD" id="cd05401">
    <property type="entry name" value="NT_GlnE_GlnD_like"/>
    <property type="match status" value="1"/>
</dbReference>
<sequence>MNHLETIIVRVEQCSSTTELKQLHDEVAFVLSSFPFSFQRMLEIYDALSACHDVLMKQALLLAEREVDRMGIGRKPSSFCWFVMGSSGRREATVWSDQDNGVIFSCLSSEKEDCYAYMREYARIGVLFLNEVGYPYCTGHVMATNERWLKEKEDWNEQIQKYVQNEHIDDIRYLSMLVDMRPIHGEPSLVAQLKEALYNKMTTTVSLRNRIVDSIHTPPVPIGPFRRVYVERWGAQSGMIDIKQGGYVQLSHILKWIAVRKQFIHSMSTFERLACWYAKNGCSKPLFERIDEAFRTFLYFRLRCSLEGEHNYILMQRLSKEERKQLKKAMVVAKKVQRAARKWV</sequence>
<dbReference type="EMBL" id="FOJQ01000006">
    <property type="protein sequence ID" value="SFA42832.1"/>
    <property type="molecule type" value="Genomic_DNA"/>
</dbReference>
<dbReference type="STRING" id="150248.SAMN05216169_100669"/>
<evidence type="ECO:0000313" key="3">
    <source>
        <dbReference type="EMBL" id="SFA42832.1"/>
    </source>
</evidence>
<accession>A0A1I0STJ9</accession>
<feature type="domain" description="Protein-PII uridylyltransferase N-terminal" evidence="1">
    <location>
        <begin position="40"/>
        <end position="166"/>
    </location>
</feature>
<keyword evidence="3" id="KW-0808">Transferase</keyword>
<evidence type="ECO:0000259" key="2">
    <source>
        <dbReference type="Pfam" id="PF10335"/>
    </source>
</evidence>
<dbReference type="AlphaFoldDB" id="A0A1I0STJ9"/>
<evidence type="ECO:0000313" key="4">
    <source>
        <dbReference type="Proteomes" id="UP000198979"/>
    </source>
</evidence>
<dbReference type="InterPro" id="IPR005105">
    <property type="entry name" value="GlnD_Uridyltrans_N"/>
</dbReference>
<dbReference type="Pfam" id="PF10335">
    <property type="entry name" value="DUF294_C"/>
    <property type="match status" value="1"/>
</dbReference>
<reference evidence="4" key="1">
    <citation type="submission" date="2016-10" db="EMBL/GenBank/DDBJ databases">
        <authorList>
            <person name="Varghese N."/>
            <person name="Submissions S."/>
        </authorList>
    </citation>
    <scope>NUCLEOTIDE SEQUENCE [LARGE SCALE GENOMIC DNA]</scope>
    <source>
        <strain evidence="4">K1</strain>
    </source>
</reference>
<dbReference type="Pfam" id="PF03445">
    <property type="entry name" value="DUF294"/>
    <property type="match status" value="1"/>
</dbReference>